<proteinExistence type="predicted"/>
<evidence type="ECO:0000313" key="1">
    <source>
        <dbReference type="EMBL" id="STU64347.1"/>
    </source>
</evidence>
<sequence>MTDPKNLENRLHEKADPARAVSTGRVRYTLAELLADAEASGLTRCRRRNANGWMRRLWVGNGQTVKIEKGGQFEWPPFRH</sequence>
<dbReference type="AlphaFoldDB" id="A0A377Z9K9"/>
<accession>A0A377Z9K9</accession>
<name>A0A377Z9K9_KLEPN</name>
<dbReference type="Proteomes" id="UP000254020">
    <property type="component" value="Unassembled WGS sequence"/>
</dbReference>
<reference evidence="1 2" key="1">
    <citation type="submission" date="2018-06" db="EMBL/GenBank/DDBJ databases">
        <authorList>
            <consortium name="Pathogen Informatics"/>
            <person name="Doyle S."/>
        </authorList>
    </citation>
    <scope>NUCLEOTIDE SEQUENCE [LARGE SCALE GENOMIC DNA]</scope>
    <source>
        <strain evidence="1 2">NCTC9504</strain>
    </source>
</reference>
<organism evidence="1 2">
    <name type="scientific">Klebsiella pneumoniae subsp. pneumoniae</name>
    <dbReference type="NCBI Taxonomy" id="72407"/>
    <lineage>
        <taxon>Bacteria</taxon>
        <taxon>Pseudomonadati</taxon>
        <taxon>Pseudomonadota</taxon>
        <taxon>Gammaproteobacteria</taxon>
        <taxon>Enterobacterales</taxon>
        <taxon>Enterobacteriaceae</taxon>
        <taxon>Klebsiella/Raoultella group</taxon>
        <taxon>Klebsiella</taxon>
        <taxon>Klebsiella pneumoniae complex</taxon>
    </lineage>
</organism>
<evidence type="ECO:0000313" key="2">
    <source>
        <dbReference type="Proteomes" id="UP000254020"/>
    </source>
</evidence>
<gene>
    <name evidence="1" type="ORF">NCTC9504_01995</name>
</gene>
<protein>
    <submittedName>
        <fullName evidence="1">Uncharacterized protein</fullName>
    </submittedName>
</protein>
<dbReference type="EMBL" id="UGMA01000005">
    <property type="protein sequence ID" value="STU64347.1"/>
    <property type="molecule type" value="Genomic_DNA"/>
</dbReference>